<keyword evidence="4" id="KW-0067">ATP-binding</keyword>
<dbReference type="PANTHER" id="PTHR13710">
    <property type="entry name" value="DNA HELICASE RECQ FAMILY MEMBER"/>
    <property type="match status" value="1"/>
</dbReference>
<evidence type="ECO:0000256" key="3">
    <source>
        <dbReference type="ARBA" id="ARBA00022806"/>
    </source>
</evidence>
<dbReference type="SMART" id="SM00487">
    <property type="entry name" value="DEXDc"/>
    <property type="match status" value="1"/>
</dbReference>
<dbReference type="GO" id="GO:0043590">
    <property type="term" value="C:bacterial nucleoid"/>
    <property type="evidence" value="ECO:0007669"/>
    <property type="project" value="TreeGrafter"/>
</dbReference>
<dbReference type="KEGG" id="ocn:CUC15_10750"/>
<dbReference type="InterPro" id="IPR001650">
    <property type="entry name" value="Helicase_C-like"/>
</dbReference>
<dbReference type="Pfam" id="PF00271">
    <property type="entry name" value="Helicase_C"/>
    <property type="match status" value="1"/>
</dbReference>
<dbReference type="GO" id="GO:0006281">
    <property type="term" value="P:DNA repair"/>
    <property type="evidence" value="ECO:0007669"/>
    <property type="project" value="TreeGrafter"/>
</dbReference>
<dbReference type="NCBIfam" id="TIGR00614">
    <property type="entry name" value="recQ_fam"/>
    <property type="match status" value="1"/>
</dbReference>
<evidence type="ECO:0000259" key="7">
    <source>
        <dbReference type="PROSITE" id="PS51194"/>
    </source>
</evidence>
<keyword evidence="9" id="KW-1185">Reference proteome</keyword>
<sequence>MNQQLTLEQELNKYFNYSSFRLGQKEIIEDILQGNDVLGILPTGSGKSICYQLPAMLLEGVTIVVSPLISLMIDQVKQLKAIQIKRVVALNSFMDLDERKMIYKNIQSYKLIYISPELLQQKEIIRLLQQSNISLFVIDEAHCISQWGHEFRPDYLKLNSIIEKLNHPRTLALSATATPEVQQDIIHLLNKPKMVKHIYPMDRTNLTFCVEKVNDEQEKMDHIVQLLSAYHVPTLIYFSSRMVSENIAKLLSEKLPNHNIAFYHGGMEQMDRITIQQQFMNDQLDVICCTSAFGMGINKANIRFIIHYHLPLQIESYIQEVGRAGRDGESSVCLLLFSNNDFYIPLNLIKNELPSEEILSSIFRYLYRLYTERRVLPTNEVEIENLFQLTETQWRFLRYQIEKHGMIAGNRINFNEEEWKQIYQKIEQLINDRNSIKEKKLNEILQWVHEKGCLRKSLYKSFQPYYTEVKEKCCSNCGFSWSEWNPVKMNIRLVDESNWESRLRKLLLIGENENLSTIQHQNRFRKDEV</sequence>
<keyword evidence="1" id="KW-0547">Nucleotide-binding</keyword>
<dbReference type="GO" id="GO:0030894">
    <property type="term" value="C:replisome"/>
    <property type="evidence" value="ECO:0007669"/>
    <property type="project" value="TreeGrafter"/>
</dbReference>
<dbReference type="PROSITE" id="PS51192">
    <property type="entry name" value="HELICASE_ATP_BIND_1"/>
    <property type="match status" value="1"/>
</dbReference>
<dbReference type="GO" id="GO:0043138">
    <property type="term" value="F:3'-5' DNA helicase activity"/>
    <property type="evidence" value="ECO:0007669"/>
    <property type="project" value="TreeGrafter"/>
</dbReference>
<dbReference type="InterPro" id="IPR014001">
    <property type="entry name" value="Helicase_ATP-bd"/>
</dbReference>
<dbReference type="GO" id="GO:0009378">
    <property type="term" value="F:four-way junction helicase activity"/>
    <property type="evidence" value="ECO:0007669"/>
    <property type="project" value="TreeGrafter"/>
</dbReference>
<evidence type="ECO:0000259" key="6">
    <source>
        <dbReference type="PROSITE" id="PS51192"/>
    </source>
</evidence>
<dbReference type="Gene3D" id="3.40.50.300">
    <property type="entry name" value="P-loop containing nucleotide triphosphate hydrolases"/>
    <property type="match status" value="2"/>
</dbReference>
<dbReference type="GO" id="GO:0003677">
    <property type="term" value="F:DNA binding"/>
    <property type="evidence" value="ECO:0007669"/>
    <property type="project" value="UniProtKB-KW"/>
</dbReference>
<evidence type="ECO:0000256" key="2">
    <source>
        <dbReference type="ARBA" id="ARBA00022801"/>
    </source>
</evidence>
<evidence type="ECO:0000256" key="1">
    <source>
        <dbReference type="ARBA" id="ARBA00022741"/>
    </source>
</evidence>
<evidence type="ECO:0000313" key="8">
    <source>
        <dbReference type="EMBL" id="AXI09369.1"/>
    </source>
</evidence>
<dbReference type="AlphaFoldDB" id="A0A345PH89"/>
<dbReference type="GO" id="GO:0005524">
    <property type="term" value="F:ATP binding"/>
    <property type="evidence" value="ECO:0007669"/>
    <property type="project" value="UniProtKB-KW"/>
</dbReference>
<dbReference type="Proteomes" id="UP000253908">
    <property type="component" value="Chromosome"/>
</dbReference>
<dbReference type="CDD" id="cd17920">
    <property type="entry name" value="DEXHc_RecQ"/>
    <property type="match status" value="1"/>
</dbReference>
<dbReference type="Pfam" id="PF00270">
    <property type="entry name" value="DEAD"/>
    <property type="match status" value="1"/>
</dbReference>
<proteinExistence type="predicted"/>
<evidence type="ECO:0000313" key="9">
    <source>
        <dbReference type="Proteomes" id="UP000253908"/>
    </source>
</evidence>
<dbReference type="PANTHER" id="PTHR13710:SF84">
    <property type="entry name" value="ATP-DEPENDENT DNA HELICASE RECS-RELATED"/>
    <property type="match status" value="1"/>
</dbReference>
<dbReference type="FunFam" id="3.40.50.300:FF:001363">
    <property type="entry name" value="ATP-dependent DNA helicase RecQ"/>
    <property type="match status" value="1"/>
</dbReference>
<reference evidence="9" key="1">
    <citation type="submission" date="2017-11" db="EMBL/GenBank/DDBJ databases">
        <authorList>
            <person name="Zhu W."/>
        </authorList>
    </citation>
    <scope>NUCLEOTIDE SEQUENCE [LARGE SCALE GENOMIC DNA]</scope>
    <source>
        <strain evidence="9">160</strain>
    </source>
</reference>
<accession>A0A345PH89</accession>
<dbReference type="SUPFAM" id="SSF52540">
    <property type="entry name" value="P-loop containing nucleoside triphosphate hydrolases"/>
    <property type="match status" value="1"/>
</dbReference>
<keyword evidence="2" id="KW-0378">Hydrolase</keyword>
<dbReference type="GO" id="GO:0016787">
    <property type="term" value="F:hydrolase activity"/>
    <property type="evidence" value="ECO:0007669"/>
    <property type="project" value="UniProtKB-KW"/>
</dbReference>
<dbReference type="GO" id="GO:0005737">
    <property type="term" value="C:cytoplasm"/>
    <property type="evidence" value="ECO:0007669"/>
    <property type="project" value="TreeGrafter"/>
</dbReference>
<feature type="domain" description="Helicase C-terminal" evidence="7">
    <location>
        <begin position="222"/>
        <end position="387"/>
    </location>
</feature>
<dbReference type="SMART" id="SM00490">
    <property type="entry name" value="HELICc"/>
    <property type="match status" value="1"/>
</dbReference>
<evidence type="ECO:0000256" key="4">
    <source>
        <dbReference type="ARBA" id="ARBA00022840"/>
    </source>
</evidence>
<name>A0A345PH89_9BACI</name>
<gene>
    <name evidence="8" type="ORF">CUC15_10750</name>
</gene>
<evidence type="ECO:0000256" key="5">
    <source>
        <dbReference type="ARBA" id="ARBA00023125"/>
    </source>
</evidence>
<dbReference type="InterPro" id="IPR011545">
    <property type="entry name" value="DEAD/DEAH_box_helicase_dom"/>
</dbReference>
<keyword evidence="5" id="KW-0238">DNA-binding</keyword>
<feature type="domain" description="Helicase ATP-binding" evidence="6">
    <location>
        <begin position="28"/>
        <end position="195"/>
    </location>
</feature>
<protein>
    <submittedName>
        <fullName evidence="8">ATP-dependent DNA helicase</fullName>
    </submittedName>
</protein>
<dbReference type="GO" id="GO:0006310">
    <property type="term" value="P:DNA recombination"/>
    <property type="evidence" value="ECO:0007669"/>
    <property type="project" value="InterPro"/>
</dbReference>
<dbReference type="PROSITE" id="PS00690">
    <property type="entry name" value="DEAH_ATP_HELICASE"/>
    <property type="match status" value="1"/>
</dbReference>
<dbReference type="RefSeq" id="WP_114916659.1">
    <property type="nucleotide sequence ID" value="NZ_CP024848.1"/>
</dbReference>
<keyword evidence="3 8" id="KW-0347">Helicase</keyword>
<dbReference type="InterPro" id="IPR002464">
    <property type="entry name" value="DNA/RNA_helicase_DEAH_CS"/>
</dbReference>
<dbReference type="EMBL" id="CP024848">
    <property type="protein sequence ID" value="AXI09369.1"/>
    <property type="molecule type" value="Genomic_DNA"/>
</dbReference>
<dbReference type="InterPro" id="IPR027417">
    <property type="entry name" value="P-loop_NTPase"/>
</dbReference>
<dbReference type="OrthoDB" id="9763310at2"/>
<dbReference type="InterPro" id="IPR004589">
    <property type="entry name" value="DNA_helicase_ATP-dep_RecQ"/>
</dbReference>
<dbReference type="PROSITE" id="PS51194">
    <property type="entry name" value="HELICASE_CTER"/>
    <property type="match status" value="1"/>
</dbReference>
<organism evidence="8 9">
    <name type="scientific">Oceanobacillus zhaokaii</name>
    <dbReference type="NCBI Taxonomy" id="2052660"/>
    <lineage>
        <taxon>Bacteria</taxon>
        <taxon>Bacillati</taxon>
        <taxon>Bacillota</taxon>
        <taxon>Bacilli</taxon>
        <taxon>Bacillales</taxon>
        <taxon>Bacillaceae</taxon>
        <taxon>Oceanobacillus</taxon>
    </lineage>
</organism>